<reference evidence="1 2" key="1">
    <citation type="submission" date="2020-08" db="EMBL/GenBank/DDBJ databases">
        <title>Stenotrophomonas tumulicola JCM 30961.</title>
        <authorList>
            <person name="Deng Y."/>
        </authorList>
    </citation>
    <scope>NUCLEOTIDE SEQUENCE [LARGE SCALE GENOMIC DNA]</scope>
    <source>
        <strain evidence="1 2">JCM 30961</strain>
    </source>
</reference>
<protein>
    <recommendedName>
        <fullName evidence="3">DSBA-like thioredoxin domain-containing protein</fullName>
    </recommendedName>
</protein>
<dbReference type="InterPro" id="IPR036249">
    <property type="entry name" value="Thioredoxin-like_sf"/>
</dbReference>
<dbReference type="Gene3D" id="3.40.30.10">
    <property type="entry name" value="Glutaredoxin"/>
    <property type="match status" value="1"/>
</dbReference>
<dbReference type="SUPFAM" id="SSF52833">
    <property type="entry name" value="Thioredoxin-like"/>
    <property type="match status" value="1"/>
</dbReference>
<dbReference type="EMBL" id="JACGXS010000001">
    <property type="protein sequence ID" value="MBA8681059.1"/>
    <property type="molecule type" value="Genomic_DNA"/>
</dbReference>
<name>A0A7W3FK98_9GAMM</name>
<sequence length="225" mass="25002">MLQKTLLYLFDPWCGLCYAAAPALDALTNDSSIELMLLPSGLFTGRGARPQNREWAEYAWANDQRIEALTGQVFSEAYRQQVLLGPHGSFDSGPMTRALTLARGLDRRLELPLLHHFQRQRYIDGRETSSARVAAAITSGFLERHGYASDPVVFAEQLNADDALALLACERIDETQRMMESEQVRGVLKLYLQTAGQLQPVSSEVLYQGADAVLEAIAVMRQMPA</sequence>
<gene>
    <name evidence="1" type="ORF">H4O11_04495</name>
</gene>
<evidence type="ECO:0000313" key="1">
    <source>
        <dbReference type="EMBL" id="MBA8681059.1"/>
    </source>
</evidence>
<proteinExistence type="predicted"/>
<dbReference type="RefSeq" id="WP_182338198.1">
    <property type="nucleotide sequence ID" value="NZ_JACGXS010000001.1"/>
</dbReference>
<dbReference type="CDD" id="cd03025">
    <property type="entry name" value="DsbA_FrnE_like"/>
    <property type="match status" value="1"/>
</dbReference>
<evidence type="ECO:0008006" key="3">
    <source>
        <dbReference type="Google" id="ProtNLM"/>
    </source>
</evidence>
<dbReference type="Proteomes" id="UP000547058">
    <property type="component" value="Unassembled WGS sequence"/>
</dbReference>
<comment type="caution">
    <text evidence="1">The sequence shown here is derived from an EMBL/GenBank/DDBJ whole genome shotgun (WGS) entry which is preliminary data.</text>
</comment>
<keyword evidence="2" id="KW-1185">Reference proteome</keyword>
<dbReference type="AlphaFoldDB" id="A0A7W3FK98"/>
<organism evidence="1 2">
    <name type="scientific">Stenotrophomonas tumulicola</name>
    <dbReference type="NCBI Taxonomy" id="1685415"/>
    <lineage>
        <taxon>Bacteria</taxon>
        <taxon>Pseudomonadati</taxon>
        <taxon>Pseudomonadota</taxon>
        <taxon>Gammaproteobacteria</taxon>
        <taxon>Lysobacterales</taxon>
        <taxon>Lysobacteraceae</taxon>
        <taxon>Stenotrophomonas</taxon>
    </lineage>
</organism>
<accession>A0A7W3FK98</accession>
<evidence type="ECO:0000313" key="2">
    <source>
        <dbReference type="Proteomes" id="UP000547058"/>
    </source>
</evidence>